<dbReference type="Gramene" id="PGSC0003DMT400093393">
    <property type="protein sequence ID" value="PGSC0003DMT400093393"/>
    <property type="gene ID" value="PGSC0003DMG400042964"/>
</dbReference>
<proteinExistence type="predicted"/>
<dbReference type="Proteomes" id="UP000011115">
    <property type="component" value="Unassembled WGS sequence"/>
</dbReference>
<dbReference type="PaxDb" id="4113-PGSC0003DMT400093393"/>
<dbReference type="PANTHER" id="PTHR33180">
    <property type="entry name" value="PHOTOSYSTEM II CP43 REACTION CENTER PROTEIN"/>
    <property type="match status" value="1"/>
</dbReference>
<name>M1DRV7_SOLTU</name>
<dbReference type="InParanoid" id="M1DRV7"/>
<protein>
    <recommendedName>
        <fullName evidence="2">Putative plant transposon protein domain-containing protein</fullName>
    </recommendedName>
</protein>
<dbReference type="InterPro" id="IPR046796">
    <property type="entry name" value="Transposase_32_dom"/>
</dbReference>
<reference evidence="3" key="2">
    <citation type="submission" date="2015-06" db="UniProtKB">
        <authorList>
            <consortium name="EnsemblPlants"/>
        </authorList>
    </citation>
    <scope>IDENTIFICATION</scope>
    <source>
        <strain evidence="3">DM1-3 516 R44</strain>
    </source>
</reference>
<dbReference type="AlphaFoldDB" id="M1DRV7"/>
<evidence type="ECO:0000313" key="4">
    <source>
        <dbReference type="Proteomes" id="UP000011115"/>
    </source>
</evidence>
<reference evidence="4" key="1">
    <citation type="journal article" date="2011" name="Nature">
        <title>Genome sequence and analysis of the tuber crop potato.</title>
        <authorList>
            <consortium name="The Potato Genome Sequencing Consortium"/>
        </authorList>
    </citation>
    <scope>NUCLEOTIDE SEQUENCE [LARGE SCALE GENOMIC DNA]</scope>
    <source>
        <strain evidence="4">cv. DM1-3 516 R44</strain>
    </source>
</reference>
<dbReference type="GO" id="GO:0009523">
    <property type="term" value="C:photosystem II"/>
    <property type="evidence" value="ECO:0000318"/>
    <property type="project" value="GO_Central"/>
</dbReference>
<feature type="region of interest" description="Disordered" evidence="1">
    <location>
        <begin position="1"/>
        <end position="24"/>
    </location>
</feature>
<dbReference type="Pfam" id="PF20167">
    <property type="entry name" value="Transposase_32"/>
    <property type="match status" value="1"/>
</dbReference>
<sequence>MARPKVAGRDMPPRKKDKGIKINEDIYASKAKATKLPTTDGKHKGKWKAPVSPEDSFDSDGIYATHLTASESEGEHQEQQATVSELEDDELLVTQRAELLSKRMNDPSRIRTLQATTTPSPAPTQAVVLAPPIFIKPRGSYIPNWVREFYTAYEALIQQRKKQAAAFRPADYVFVQVKKVLCDNTTINVVLECTNNIADAHQYRVKTFLGENESWLSPLICDGILRWLEAGASIEKRDHNVVTRYWFGLISSTIMTSQNEFILRHTKANSLG</sequence>
<dbReference type="HOGENOM" id="CLU_029307_1_0_1"/>
<evidence type="ECO:0000256" key="1">
    <source>
        <dbReference type="SAM" id="MobiDB-lite"/>
    </source>
</evidence>
<dbReference type="EnsemblPlants" id="PGSC0003DMT400093393">
    <property type="protein sequence ID" value="PGSC0003DMT400093393"/>
    <property type="gene ID" value="PGSC0003DMG400042964"/>
</dbReference>
<accession>M1DRV7</accession>
<keyword evidence="4" id="KW-1185">Reference proteome</keyword>
<evidence type="ECO:0000259" key="2">
    <source>
        <dbReference type="Pfam" id="PF20167"/>
    </source>
</evidence>
<organism evidence="3 4">
    <name type="scientific">Solanum tuberosum</name>
    <name type="common">Potato</name>
    <dbReference type="NCBI Taxonomy" id="4113"/>
    <lineage>
        <taxon>Eukaryota</taxon>
        <taxon>Viridiplantae</taxon>
        <taxon>Streptophyta</taxon>
        <taxon>Embryophyta</taxon>
        <taxon>Tracheophyta</taxon>
        <taxon>Spermatophyta</taxon>
        <taxon>Magnoliopsida</taxon>
        <taxon>eudicotyledons</taxon>
        <taxon>Gunneridae</taxon>
        <taxon>Pentapetalae</taxon>
        <taxon>asterids</taxon>
        <taxon>lamiids</taxon>
        <taxon>Solanales</taxon>
        <taxon>Solanaceae</taxon>
        <taxon>Solanoideae</taxon>
        <taxon>Solaneae</taxon>
        <taxon>Solanum</taxon>
    </lineage>
</organism>
<feature type="compositionally biased region" description="Basic and acidic residues" evidence="1">
    <location>
        <begin position="7"/>
        <end position="24"/>
    </location>
</feature>
<feature type="region of interest" description="Disordered" evidence="1">
    <location>
        <begin position="36"/>
        <end position="60"/>
    </location>
</feature>
<evidence type="ECO:0000313" key="3">
    <source>
        <dbReference type="EnsemblPlants" id="PGSC0003DMT400093393"/>
    </source>
</evidence>
<dbReference type="PANTHER" id="PTHR33180:SF31">
    <property type="entry name" value="POLYPROTEIN PROTEIN"/>
    <property type="match status" value="1"/>
</dbReference>
<dbReference type="GO" id="GO:0009579">
    <property type="term" value="C:thylakoid"/>
    <property type="evidence" value="ECO:0000318"/>
    <property type="project" value="GO_Central"/>
</dbReference>
<feature type="domain" description="Putative plant transposon protein" evidence="2">
    <location>
        <begin position="134"/>
        <end position="269"/>
    </location>
</feature>